<feature type="transmembrane region" description="Helical" evidence="1">
    <location>
        <begin position="297"/>
        <end position="327"/>
    </location>
</feature>
<dbReference type="OrthoDB" id="2958197at2759"/>
<reference evidence="2" key="1">
    <citation type="submission" date="2021-01" db="EMBL/GenBank/DDBJ databases">
        <title>Adiantum capillus-veneris genome.</title>
        <authorList>
            <person name="Fang Y."/>
            <person name="Liao Q."/>
        </authorList>
    </citation>
    <scope>NUCLEOTIDE SEQUENCE</scope>
    <source>
        <strain evidence="2">H3</strain>
        <tissue evidence="2">Leaf</tissue>
    </source>
</reference>
<dbReference type="AlphaFoldDB" id="A0A9D4VG66"/>
<gene>
    <name evidence="2" type="ORF">GOP47_0001072</name>
</gene>
<dbReference type="EMBL" id="JABFUD020000001">
    <property type="protein sequence ID" value="KAI5084903.1"/>
    <property type="molecule type" value="Genomic_DNA"/>
</dbReference>
<sequence length="637" mass="69211">MKAAQHRRRPSRAKCSLLAAAALAGTGWIPRPVLAQNVAISATAAWSSQIVAFWGAVGIGVRSSTVLQSSNAFTSIFASLAALWRAKAAMSALRCGEWYLMSPGYNGGAICLDVVLICWSNPRQLWQACLHVAILAEVVGRQRWLILVAGRQISTPGIPPAAYWTRSPRHFDFCNTRFADSVAGTYSPFPVEDTFQAIVHQYYTACVQSQRPNGNPNQLINAEAQLLCEEALMEPRRPTRCAMVSEVPAEVHDSPGIGRHVTSFDSVGTDIAMPYVSVQKDVGRFAASRRLVVMSSTLLYCIVHTMVCVAVGLMGAASGRGLAVWLFTPRMVMSKLGAEALPGDDFLLSLLGFDNVSFQFTSEAGNIINVAGDAFLPCAASGSWHNRSMSILLALLLNLVEVALIGSGWLYGSLKVEKFAPRGVVGHGMLWLATIVATGLSFRTLYGVYQRVSARLIGIFMETRYERRTVGKDCRIKTLPMSSSKYLGFVSDILAKTEDDATSMAAGLSLMRHPTFSLEVTHHAALECVQYSYEGDTIVKEGNKKITTAGEYPWIQICVCVCLTFLCSVFAAVFAYMDVMPRWSKLLAEVLLATSGIWFNALGRASKLPHNQSTAICHMVATMVASAVWYVGVKDVG</sequence>
<feature type="transmembrane region" description="Helical" evidence="1">
    <location>
        <begin position="583"/>
        <end position="603"/>
    </location>
</feature>
<feature type="transmembrane region" description="Helical" evidence="1">
    <location>
        <begin position="615"/>
        <end position="632"/>
    </location>
</feature>
<keyword evidence="1" id="KW-0812">Transmembrane</keyword>
<comment type="caution">
    <text evidence="2">The sequence shown here is derived from an EMBL/GenBank/DDBJ whole genome shotgun (WGS) entry which is preliminary data.</text>
</comment>
<accession>A0A9D4VG66</accession>
<keyword evidence="1" id="KW-0472">Membrane</keyword>
<name>A0A9D4VG66_ADICA</name>
<keyword evidence="3" id="KW-1185">Reference proteome</keyword>
<evidence type="ECO:0000313" key="3">
    <source>
        <dbReference type="Proteomes" id="UP000886520"/>
    </source>
</evidence>
<proteinExistence type="predicted"/>
<feature type="transmembrane region" description="Helical" evidence="1">
    <location>
        <begin position="554"/>
        <end position="577"/>
    </location>
</feature>
<feature type="transmembrane region" description="Helical" evidence="1">
    <location>
        <begin position="391"/>
        <end position="412"/>
    </location>
</feature>
<dbReference type="Proteomes" id="UP000886520">
    <property type="component" value="Chromosome 1"/>
</dbReference>
<evidence type="ECO:0000256" key="1">
    <source>
        <dbReference type="SAM" id="Phobius"/>
    </source>
</evidence>
<organism evidence="2 3">
    <name type="scientific">Adiantum capillus-veneris</name>
    <name type="common">Maidenhair fern</name>
    <dbReference type="NCBI Taxonomy" id="13818"/>
    <lineage>
        <taxon>Eukaryota</taxon>
        <taxon>Viridiplantae</taxon>
        <taxon>Streptophyta</taxon>
        <taxon>Embryophyta</taxon>
        <taxon>Tracheophyta</taxon>
        <taxon>Polypodiopsida</taxon>
        <taxon>Polypodiidae</taxon>
        <taxon>Polypodiales</taxon>
        <taxon>Pteridineae</taxon>
        <taxon>Pteridaceae</taxon>
        <taxon>Vittarioideae</taxon>
        <taxon>Adiantum</taxon>
    </lineage>
</organism>
<evidence type="ECO:0000313" key="2">
    <source>
        <dbReference type="EMBL" id="KAI5084903.1"/>
    </source>
</evidence>
<protein>
    <submittedName>
        <fullName evidence="2">Uncharacterized protein</fullName>
    </submittedName>
</protein>
<feature type="transmembrane region" description="Helical" evidence="1">
    <location>
        <begin position="424"/>
        <end position="446"/>
    </location>
</feature>
<keyword evidence="1" id="KW-1133">Transmembrane helix</keyword>